<evidence type="ECO:0000256" key="2">
    <source>
        <dbReference type="ARBA" id="ARBA00022475"/>
    </source>
</evidence>
<keyword evidence="9" id="KW-1185">Reference proteome</keyword>
<feature type="transmembrane region" description="Helical" evidence="6">
    <location>
        <begin position="25"/>
        <end position="43"/>
    </location>
</feature>
<keyword evidence="4 6" id="KW-1133">Transmembrane helix</keyword>
<organism evidence="8 9">
    <name type="scientific">Zobellella taiwanensis</name>
    <dbReference type="NCBI Taxonomy" id="347535"/>
    <lineage>
        <taxon>Bacteria</taxon>
        <taxon>Pseudomonadati</taxon>
        <taxon>Pseudomonadota</taxon>
        <taxon>Gammaproteobacteria</taxon>
        <taxon>Aeromonadales</taxon>
        <taxon>Aeromonadaceae</taxon>
        <taxon>Zobellella</taxon>
    </lineage>
</organism>
<keyword evidence="2" id="KW-1003">Cell membrane</keyword>
<dbReference type="InterPro" id="IPR007895">
    <property type="entry name" value="MASE1"/>
</dbReference>
<evidence type="ECO:0000256" key="5">
    <source>
        <dbReference type="ARBA" id="ARBA00023136"/>
    </source>
</evidence>
<feature type="domain" description="MASE1" evidence="7">
    <location>
        <begin position="25"/>
        <end position="93"/>
    </location>
</feature>
<accession>A0A2P7R6J5</accession>
<feature type="transmembrane region" description="Helical" evidence="6">
    <location>
        <begin position="73"/>
        <end position="98"/>
    </location>
</feature>
<evidence type="ECO:0000256" key="3">
    <source>
        <dbReference type="ARBA" id="ARBA00022692"/>
    </source>
</evidence>
<dbReference type="GO" id="GO:0005886">
    <property type="term" value="C:plasma membrane"/>
    <property type="evidence" value="ECO:0007669"/>
    <property type="project" value="UniProtKB-SubCell"/>
</dbReference>
<evidence type="ECO:0000313" key="8">
    <source>
        <dbReference type="EMBL" id="PSJ45834.1"/>
    </source>
</evidence>
<reference evidence="8 9" key="1">
    <citation type="submission" date="2018-03" db="EMBL/GenBank/DDBJ databases">
        <title>The draft genome of Zobellella taiwanensis JCM 13381.</title>
        <authorList>
            <person name="Liu L."/>
            <person name="Li L."/>
            <person name="Wang T."/>
            <person name="Zhang X."/>
            <person name="Liang L."/>
        </authorList>
    </citation>
    <scope>NUCLEOTIDE SEQUENCE [LARGE SCALE GENOMIC DNA]</scope>
    <source>
        <strain evidence="8 9">JCM 13381</strain>
    </source>
</reference>
<evidence type="ECO:0000256" key="4">
    <source>
        <dbReference type="ARBA" id="ARBA00022989"/>
    </source>
</evidence>
<dbReference type="EMBL" id="PXYH01000004">
    <property type="protein sequence ID" value="PSJ45834.1"/>
    <property type="molecule type" value="Genomic_DNA"/>
</dbReference>
<comment type="subcellular location">
    <subcellularLocation>
        <location evidence="1">Cell membrane</location>
        <topology evidence="1">Multi-pass membrane protein</topology>
    </subcellularLocation>
</comment>
<dbReference type="Pfam" id="PF05231">
    <property type="entry name" value="MASE1"/>
    <property type="match status" value="1"/>
</dbReference>
<protein>
    <recommendedName>
        <fullName evidence="7">MASE1 domain-containing protein</fullName>
    </recommendedName>
</protein>
<evidence type="ECO:0000259" key="7">
    <source>
        <dbReference type="Pfam" id="PF05231"/>
    </source>
</evidence>
<keyword evidence="3 6" id="KW-0812">Transmembrane</keyword>
<comment type="caution">
    <text evidence="8">The sequence shown here is derived from an EMBL/GenBank/DDBJ whole genome shotgun (WGS) entry which is preliminary data.</text>
</comment>
<evidence type="ECO:0000256" key="1">
    <source>
        <dbReference type="ARBA" id="ARBA00004651"/>
    </source>
</evidence>
<dbReference type="RefSeq" id="WP_106452386.1">
    <property type="nucleotide sequence ID" value="NZ_PXYH01000004.1"/>
</dbReference>
<sequence length="128" mass="13848">MNPIPGPVSLSAQALSGGILLRRNLVAALLYLLAGGLGITLTLSSGYASPIWPAAGVAVTVLLIWGRRCWPGIWLGAFLIDAATALSVSGLLLSMLVWRRNKKATRRRFLFRVTQSTSTRQRYRQNAG</sequence>
<gene>
    <name evidence="8" type="ORF">C7I36_03695</name>
</gene>
<dbReference type="Proteomes" id="UP000242181">
    <property type="component" value="Unassembled WGS sequence"/>
</dbReference>
<feature type="transmembrane region" description="Helical" evidence="6">
    <location>
        <begin position="50"/>
        <end position="67"/>
    </location>
</feature>
<proteinExistence type="predicted"/>
<name>A0A2P7R6J5_9GAMM</name>
<evidence type="ECO:0000313" key="9">
    <source>
        <dbReference type="Proteomes" id="UP000242181"/>
    </source>
</evidence>
<keyword evidence="5 6" id="KW-0472">Membrane</keyword>
<dbReference type="OrthoDB" id="9797243at2"/>
<evidence type="ECO:0000256" key="6">
    <source>
        <dbReference type="SAM" id="Phobius"/>
    </source>
</evidence>
<dbReference type="AlphaFoldDB" id="A0A2P7R6J5"/>